<dbReference type="EMBL" id="BLJE01000001">
    <property type="protein sequence ID" value="GFE63193.1"/>
    <property type="molecule type" value="Genomic_DNA"/>
</dbReference>
<evidence type="ECO:0000256" key="1">
    <source>
        <dbReference type="SAM" id="Phobius"/>
    </source>
</evidence>
<accession>A0A6N6JAC6</accession>
<protein>
    <submittedName>
        <fullName evidence="2">Uncharacterized protein</fullName>
    </submittedName>
</protein>
<gene>
    <name evidence="2" type="ORF">KIN_02670</name>
</gene>
<sequence length="75" mass="8223">MDRGLHVWRSVIIVWRFAAPGIVFGRLAVSLRQNGPINFYKNLKCFAARPIAGDPEAALQTSADPSEGRDVSPTN</sequence>
<name>A0A6N6JAC6_9RHOB</name>
<keyword evidence="3" id="KW-1185">Reference proteome</keyword>
<organism evidence="2 3">
    <name type="scientific">Litoreibacter roseus</name>
    <dbReference type="NCBI Taxonomy" id="2601869"/>
    <lineage>
        <taxon>Bacteria</taxon>
        <taxon>Pseudomonadati</taxon>
        <taxon>Pseudomonadota</taxon>
        <taxon>Alphaproteobacteria</taxon>
        <taxon>Rhodobacterales</taxon>
        <taxon>Roseobacteraceae</taxon>
        <taxon>Litoreibacter</taxon>
    </lineage>
</organism>
<dbReference type="Proteomes" id="UP000436822">
    <property type="component" value="Unassembled WGS sequence"/>
</dbReference>
<keyword evidence="1" id="KW-0812">Transmembrane</keyword>
<keyword evidence="1" id="KW-1133">Transmembrane helix</keyword>
<feature type="transmembrane region" description="Helical" evidence="1">
    <location>
        <begin position="6"/>
        <end position="29"/>
    </location>
</feature>
<keyword evidence="1" id="KW-0472">Membrane</keyword>
<dbReference type="AlphaFoldDB" id="A0A6N6JAC6"/>
<reference evidence="2 3" key="1">
    <citation type="submission" date="2019-12" db="EMBL/GenBank/DDBJ databases">
        <title>Litoreibacter badius sp. nov., a novel bacteriochlorophyll a-containing bacterium in the genus Litoreibacter.</title>
        <authorList>
            <person name="Kanamuro M."/>
            <person name="Takabe Y."/>
            <person name="Mori K."/>
            <person name="Takaichi S."/>
            <person name="Hanada S."/>
        </authorList>
    </citation>
    <scope>NUCLEOTIDE SEQUENCE [LARGE SCALE GENOMIC DNA]</scope>
    <source>
        <strain evidence="2 3">K6</strain>
    </source>
</reference>
<comment type="caution">
    <text evidence="2">The sequence shown here is derived from an EMBL/GenBank/DDBJ whole genome shotgun (WGS) entry which is preliminary data.</text>
</comment>
<proteinExistence type="predicted"/>
<evidence type="ECO:0000313" key="2">
    <source>
        <dbReference type="EMBL" id="GFE63193.1"/>
    </source>
</evidence>
<evidence type="ECO:0000313" key="3">
    <source>
        <dbReference type="Proteomes" id="UP000436822"/>
    </source>
</evidence>